<gene>
    <name evidence="5" type="ORF">MNBD_ALPHA03-700</name>
</gene>
<dbReference type="InterPro" id="IPR036038">
    <property type="entry name" value="Aminotransferase-like"/>
</dbReference>
<dbReference type="InterPro" id="IPR001544">
    <property type="entry name" value="Aminotrans_IV"/>
</dbReference>
<comment type="cofactor">
    <cofactor evidence="1">
        <name>pyridoxal 5'-phosphate</name>
        <dbReference type="ChEBI" id="CHEBI:597326"/>
    </cofactor>
</comment>
<dbReference type="GO" id="GO:0009396">
    <property type="term" value="P:folic acid-containing compound biosynthetic process"/>
    <property type="evidence" value="ECO:0007669"/>
    <property type="project" value="InterPro"/>
</dbReference>
<protein>
    <submittedName>
        <fullName evidence="5">Para-aminobenzoate synthase, aminase component / Aminodeoxychorismate lyase</fullName>
        <ecNumber evidence="5">2.6.1.85</ecNumber>
        <ecNumber evidence="5">4.1.3.38</ecNumber>
    </submittedName>
</protein>
<dbReference type="SUPFAM" id="SSF56752">
    <property type="entry name" value="D-aminoacid aminotransferase-like PLP-dependent enzymes"/>
    <property type="match status" value="1"/>
</dbReference>
<dbReference type="InterPro" id="IPR015890">
    <property type="entry name" value="Chorismate_C"/>
</dbReference>
<name>A0A3B1B0E1_9ZZZZ</name>
<dbReference type="Gene3D" id="3.60.120.10">
    <property type="entry name" value="Anthranilate synthase"/>
    <property type="match status" value="1"/>
</dbReference>
<dbReference type="EC" id="4.1.3.38" evidence="5"/>
<sequence>MPAKGNKADQAAAYLFQEPIDLITANTSGDVSAAFEKIEGYLDAGYYIAGWISYEAGLTFEPKLTVLSRSAHGAPLLSFGVYKEQIKLTSQASEAYWAEMSGKGGYELSNVTLNISRPEYESATAKIHQYLEAGDIYQVNFTLKSLFNFTGSPESYYAAMRKAQQVEYGAFIKSDDQTVLSLSPELFFQKKGRKIYVRPMKGTCPRGRNLEEDQHNVNFMKNDEKNRAENLMIVDLLRNDLARISTPGTVKLKSLYDVEKYRTLFQMTSTIEAEAPEDVGAIDLIWALFPCGSVTGAPKIRAMEIISELEKGPRGIYTGAIGYMAPDGDCCFNVPIRTVTIDAEGRGEMGIGSAIVADSRAAEEYDECLLKAKFATGDFRDFDLIETMRWSVHDDRQKDAGGLDLLDLHMSRLISSARYFDFPCDVPAILDDLKNHIPWLDPETQWKVRVLLSRTGEISITSTPLDSLSEHKPTMITLSDITPNSRDPMRFHKTTDRHIFDQELQNHQKKYGSYDVIFENEDGILTEGTFNNLFLKKDDILYTPSLDCGVLRGVLRQSLIEDPAVKIVEKPLTLTDLRRADHIYMGNSVRGLVMVTFNDPGITYN</sequence>
<keyword evidence="5" id="KW-0032">Aminotransferase</keyword>
<dbReference type="NCBIfam" id="TIGR00553">
    <property type="entry name" value="pabB"/>
    <property type="match status" value="1"/>
</dbReference>
<dbReference type="InterPro" id="IPR005802">
    <property type="entry name" value="ADC_synth_comp_1"/>
</dbReference>
<reference evidence="5" key="1">
    <citation type="submission" date="2018-06" db="EMBL/GenBank/DDBJ databases">
        <authorList>
            <person name="Zhirakovskaya E."/>
        </authorList>
    </citation>
    <scope>NUCLEOTIDE SEQUENCE</scope>
</reference>
<keyword evidence="3" id="KW-0663">Pyridoxal phosphate</keyword>
<dbReference type="InterPro" id="IPR019999">
    <property type="entry name" value="Anth_synth_I-like"/>
</dbReference>
<evidence type="ECO:0000313" key="5">
    <source>
        <dbReference type="EMBL" id="VAX04918.1"/>
    </source>
</evidence>
<dbReference type="Gene3D" id="3.20.10.10">
    <property type="entry name" value="D-amino Acid Aminotransferase, subunit A, domain 2"/>
    <property type="match status" value="1"/>
</dbReference>
<dbReference type="SUPFAM" id="SSF56322">
    <property type="entry name" value="ADC synthase"/>
    <property type="match status" value="1"/>
</dbReference>
<evidence type="ECO:0000259" key="4">
    <source>
        <dbReference type="Pfam" id="PF00425"/>
    </source>
</evidence>
<dbReference type="PRINTS" id="PR00095">
    <property type="entry name" value="ANTSNTHASEI"/>
</dbReference>
<dbReference type="GO" id="GO:0008696">
    <property type="term" value="F:4-amino-4-deoxychorismate lyase activity"/>
    <property type="evidence" value="ECO:0007669"/>
    <property type="project" value="UniProtKB-EC"/>
</dbReference>
<proteinExistence type="inferred from homology"/>
<dbReference type="GO" id="GO:0046820">
    <property type="term" value="F:4-amino-4-deoxychorismate synthase activity"/>
    <property type="evidence" value="ECO:0007669"/>
    <property type="project" value="UniProtKB-EC"/>
</dbReference>
<evidence type="ECO:0000256" key="2">
    <source>
        <dbReference type="ARBA" id="ARBA00009320"/>
    </source>
</evidence>
<dbReference type="InterPro" id="IPR005801">
    <property type="entry name" value="ADC_synthase"/>
</dbReference>
<dbReference type="EC" id="2.6.1.85" evidence="5"/>
<dbReference type="Gene3D" id="3.30.470.10">
    <property type="match status" value="1"/>
</dbReference>
<dbReference type="GO" id="GO:0000162">
    <property type="term" value="P:L-tryptophan biosynthetic process"/>
    <property type="evidence" value="ECO:0007669"/>
    <property type="project" value="TreeGrafter"/>
</dbReference>
<dbReference type="InterPro" id="IPR043132">
    <property type="entry name" value="BCAT-like_C"/>
</dbReference>
<dbReference type="EMBL" id="UOFW01000116">
    <property type="protein sequence ID" value="VAX04918.1"/>
    <property type="molecule type" value="Genomic_DNA"/>
</dbReference>
<evidence type="ECO:0000256" key="1">
    <source>
        <dbReference type="ARBA" id="ARBA00001933"/>
    </source>
</evidence>
<accession>A0A3B1B0E1</accession>
<dbReference type="InterPro" id="IPR043131">
    <property type="entry name" value="BCAT-like_N"/>
</dbReference>
<evidence type="ECO:0000256" key="3">
    <source>
        <dbReference type="ARBA" id="ARBA00022898"/>
    </source>
</evidence>
<keyword evidence="5" id="KW-0456">Lyase</keyword>
<dbReference type="PROSITE" id="PS00770">
    <property type="entry name" value="AA_TRANSFER_CLASS_4"/>
    <property type="match status" value="1"/>
</dbReference>
<dbReference type="Pfam" id="PF00425">
    <property type="entry name" value="Chorismate_bind"/>
    <property type="match status" value="1"/>
</dbReference>
<dbReference type="InterPro" id="IPR018300">
    <property type="entry name" value="Aminotrans_IV_CS"/>
</dbReference>
<dbReference type="PANTHER" id="PTHR11236:SF50">
    <property type="entry name" value="AMINODEOXYCHORISMATE SYNTHASE COMPONENT 1"/>
    <property type="match status" value="1"/>
</dbReference>
<keyword evidence="5" id="KW-0808">Transferase</keyword>
<organism evidence="5">
    <name type="scientific">hydrothermal vent metagenome</name>
    <dbReference type="NCBI Taxonomy" id="652676"/>
    <lineage>
        <taxon>unclassified sequences</taxon>
        <taxon>metagenomes</taxon>
        <taxon>ecological metagenomes</taxon>
    </lineage>
</organism>
<dbReference type="Pfam" id="PF01063">
    <property type="entry name" value="Aminotran_4"/>
    <property type="match status" value="1"/>
</dbReference>
<feature type="domain" description="Chorismate-utilising enzyme C-terminal" evidence="4">
    <location>
        <begin position="117"/>
        <end position="371"/>
    </location>
</feature>
<comment type="similarity">
    <text evidence="2">Belongs to the class-IV pyridoxal-phosphate-dependent aminotransferase family.</text>
</comment>
<dbReference type="AlphaFoldDB" id="A0A3B1B0E1"/>
<dbReference type="PANTHER" id="PTHR11236">
    <property type="entry name" value="AMINOBENZOATE/ANTHRANILATE SYNTHASE"/>
    <property type="match status" value="1"/>
</dbReference>